<accession>A0AAN0VMX3</accession>
<dbReference type="EMBL" id="CP007783">
    <property type="protein sequence ID" value="AIO33276.1"/>
    <property type="molecule type" value="Genomic_DNA"/>
</dbReference>
<reference evidence="1 2" key="1">
    <citation type="submission" date="2014-05" db="EMBL/GenBank/DDBJ databases">
        <authorList>
            <person name="Bishop-Lilly K.A."/>
            <person name="Broomall S.M."/>
            <person name="Chain P.S."/>
            <person name="Chertkov O."/>
            <person name="Coyne S.R."/>
            <person name="Daligault H.E."/>
            <person name="Davenport K.W."/>
            <person name="Erkkila T."/>
            <person name="Frey K.G."/>
            <person name="Gibbons H.S."/>
            <person name="Gu W."/>
            <person name="Jaissle J."/>
            <person name="Johnson S.L."/>
            <person name="Koroleva G.I."/>
            <person name="Ladner J.T."/>
            <person name="Lo C.-C."/>
            <person name="Minogue T.D."/>
            <person name="Munk C."/>
            <person name="Palacios G.F."/>
            <person name="Redden C.L."/>
            <person name="Rosenzweig C.N."/>
            <person name="Scholz M.B."/>
            <person name="Teshima H."/>
            <person name="Xu Y."/>
        </authorList>
    </citation>
    <scope>NUCLEOTIDE SEQUENCE [LARGE SCALE GENOMIC DNA]</scope>
    <source>
        <strain evidence="1 2">DDS 22E-1</strain>
    </source>
</reference>
<organism evidence="1 2">
    <name type="scientific">Burkholderia cenocepacia</name>
    <dbReference type="NCBI Taxonomy" id="95486"/>
    <lineage>
        <taxon>Bacteria</taxon>
        <taxon>Pseudomonadati</taxon>
        <taxon>Pseudomonadota</taxon>
        <taxon>Betaproteobacteria</taxon>
        <taxon>Burkholderiales</taxon>
        <taxon>Burkholderiaceae</taxon>
        <taxon>Burkholderia</taxon>
        <taxon>Burkholderia cepacia complex</taxon>
    </lineage>
</organism>
<dbReference type="Proteomes" id="UP000029413">
    <property type="component" value="Chromosome 1"/>
</dbReference>
<protein>
    <submittedName>
        <fullName evidence="1">Uncharacterized protein</fullName>
    </submittedName>
</protein>
<evidence type="ECO:0000313" key="1">
    <source>
        <dbReference type="EMBL" id="AIO33276.1"/>
    </source>
</evidence>
<dbReference type="AlphaFoldDB" id="A0AAN0VMX3"/>
<name>A0AAN0VMX3_9BURK</name>
<evidence type="ECO:0000313" key="2">
    <source>
        <dbReference type="Proteomes" id="UP000029413"/>
    </source>
</evidence>
<gene>
    <name evidence="1" type="ORF">DM39_1539</name>
</gene>
<dbReference type="KEGG" id="bcen:DM39_1539"/>
<proteinExistence type="predicted"/>
<keyword evidence="2" id="KW-1185">Reference proteome</keyword>
<sequence length="137" mass="15496">MGTIMDEIRDSEDDDWIGIAAAHDRKDMGSLGAYLQLQAKAIPEHHEIVTVTILMRASHLKPDVRLPLLVVEHFDPGDSLDPRALYEDGDVKVEKTSVPCDSHIFETFSDFTIELKRRGYTAETLQPWPVWPDAPEN</sequence>